<keyword evidence="2" id="KW-1185">Reference proteome</keyword>
<dbReference type="KEGG" id="amt:Amet_3447"/>
<dbReference type="STRING" id="293826.Amet_3447"/>
<dbReference type="HOGENOM" id="CLU_2731039_0_0_9"/>
<proteinExistence type="predicted"/>
<organism evidence="1 2">
    <name type="scientific">Alkaliphilus metalliredigens (strain QYMF)</name>
    <dbReference type="NCBI Taxonomy" id="293826"/>
    <lineage>
        <taxon>Bacteria</taxon>
        <taxon>Bacillati</taxon>
        <taxon>Bacillota</taxon>
        <taxon>Clostridia</taxon>
        <taxon>Peptostreptococcales</taxon>
        <taxon>Natronincolaceae</taxon>
        <taxon>Alkaliphilus</taxon>
    </lineage>
</organism>
<sequence length="71" mass="7847">MGIRLCQCPERIADFINQEVVVNTICENEIVGTLEEVTDEYLELSGVDPNLGPTIIIILCCHICAVTVLQE</sequence>
<gene>
    <name evidence="1" type="ordered locus">Amet_3447</name>
</gene>
<accession>A6TTQ7</accession>
<dbReference type="AlphaFoldDB" id="A6TTQ7"/>
<dbReference type="EMBL" id="CP000724">
    <property type="protein sequence ID" value="ABR49575.1"/>
    <property type="molecule type" value="Genomic_DNA"/>
</dbReference>
<dbReference type="Proteomes" id="UP000001572">
    <property type="component" value="Chromosome"/>
</dbReference>
<name>A6TTQ7_ALKMQ</name>
<evidence type="ECO:0000313" key="2">
    <source>
        <dbReference type="Proteomes" id="UP000001572"/>
    </source>
</evidence>
<dbReference type="RefSeq" id="WP_012064538.1">
    <property type="nucleotide sequence ID" value="NC_009633.1"/>
</dbReference>
<reference evidence="2" key="1">
    <citation type="journal article" date="2016" name="Genome Announc.">
        <title>Complete genome sequence of Alkaliphilus metalliredigens strain QYMF, an alkaliphilic and metal-reducing bacterium isolated from borax-contaminated leachate ponds.</title>
        <authorList>
            <person name="Hwang C."/>
            <person name="Copeland A."/>
            <person name="Lucas S."/>
            <person name="Lapidus A."/>
            <person name="Barry K."/>
            <person name="Detter J.C."/>
            <person name="Glavina Del Rio T."/>
            <person name="Hammon N."/>
            <person name="Israni S."/>
            <person name="Dalin E."/>
            <person name="Tice H."/>
            <person name="Pitluck S."/>
            <person name="Chertkov O."/>
            <person name="Brettin T."/>
            <person name="Bruce D."/>
            <person name="Han C."/>
            <person name="Schmutz J."/>
            <person name="Larimer F."/>
            <person name="Land M.L."/>
            <person name="Hauser L."/>
            <person name="Kyrpides N."/>
            <person name="Mikhailova N."/>
            <person name="Ye Q."/>
            <person name="Zhou J."/>
            <person name="Richardson P."/>
            <person name="Fields M.W."/>
        </authorList>
    </citation>
    <scope>NUCLEOTIDE SEQUENCE [LARGE SCALE GENOMIC DNA]</scope>
    <source>
        <strain evidence="2">QYMF</strain>
    </source>
</reference>
<protein>
    <submittedName>
        <fullName evidence="1">Uncharacterized protein</fullName>
    </submittedName>
</protein>
<evidence type="ECO:0000313" key="1">
    <source>
        <dbReference type="EMBL" id="ABR49575.1"/>
    </source>
</evidence>